<dbReference type="Gene3D" id="1.10.10.10">
    <property type="entry name" value="Winged helix-like DNA-binding domain superfamily/Winged helix DNA-binding domain"/>
    <property type="match status" value="1"/>
</dbReference>
<dbReference type="NCBIfam" id="TIGR02937">
    <property type="entry name" value="sigma70-ECF"/>
    <property type="match status" value="1"/>
</dbReference>
<keyword evidence="3" id="KW-0731">Sigma factor</keyword>
<dbReference type="Proteomes" id="UP000185003">
    <property type="component" value="Unassembled WGS sequence"/>
</dbReference>
<protein>
    <submittedName>
        <fullName evidence="7">RNA polymerase sigma-70 factor, ECF subfamily</fullName>
    </submittedName>
</protein>
<evidence type="ECO:0000256" key="4">
    <source>
        <dbReference type="ARBA" id="ARBA00023163"/>
    </source>
</evidence>
<feature type="domain" description="RNA polymerase sigma-70 region 2" evidence="5">
    <location>
        <begin position="18"/>
        <end position="84"/>
    </location>
</feature>
<dbReference type="SUPFAM" id="SSF88946">
    <property type="entry name" value="Sigma2 domain of RNA polymerase sigma factors"/>
    <property type="match status" value="1"/>
</dbReference>
<dbReference type="InterPro" id="IPR036388">
    <property type="entry name" value="WH-like_DNA-bd_sf"/>
</dbReference>
<comment type="similarity">
    <text evidence="1">Belongs to the sigma-70 factor family. ECF subfamily.</text>
</comment>
<dbReference type="RefSeq" id="WP_074241998.1">
    <property type="nucleotide sequence ID" value="NZ_FSRA01000002.1"/>
</dbReference>
<accession>A0A1N6JY83</accession>
<keyword evidence="8" id="KW-1185">Reference proteome</keyword>
<dbReference type="InterPro" id="IPR013249">
    <property type="entry name" value="RNA_pol_sigma70_r4_t2"/>
</dbReference>
<keyword evidence="2" id="KW-0805">Transcription regulation</keyword>
<dbReference type="InterPro" id="IPR013324">
    <property type="entry name" value="RNA_pol_sigma_r3/r4-like"/>
</dbReference>
<evidence type="ECO:0000313" key="7">
    <source>
        <dbReference type="EMBL" id="SIO49280.1"/>
    </source>
</evidence>
<dbReference type="Pfam" id="PF08281">
    <property type="entry name" value="Sigma70_r4_2"/>
    <property type="match status" value="1"/>
</dbReference>
<keyword evidence="4" id="KW-0804">Transcription</keyword>
<dbReference type="GO" id="GO:0006352">
    <property type="term" value="P:DNA-templated transcription initiation"/>
    <property type="evidence" value="ECO:0007669"/>
    <property type="project" value="InterPro"/>
</dbReference>
<reference evidence="7 8" key="1">
    <citation type="submission" date="2016-11" db="EMBL/GenBank/DDBJ databases">
        <authorList>
            <person name="Jaros S."/>
            <person name="Januszkiewicz K."/>
            <person name="Wedrychowicz H."/>
        </authorList>
    </citation>
    <scope>NUCLEOTIDE SEQUENCE [LARGE SCALE GENOMIC DNA]</scope>
    <source>
        <strain evidence="7 8">DSM 24787</strain>
    </source>
</reference>
<organism evidence="7 8">
    <name type="scientific">Chitinophaga niabensis</name>
    <dbReference type="NCBI Taxonomy" id="536979"/>
    <lineage>
        <taxon>Bacteria</taxon>
        <taxon>Pseudomonadati</taxon>
        <taxon>Bacteroidota</taxon>
        <taxon>Chitinophagia</taxon>
        <taxon>Chitinophagales</taxon>
        <taxon>Chitinophagaceae</taxon>
        <taxon>Chitinophaga</taxon>
    </lineage>
</organism>
<dbReference type="OrthoDB" id="655312at2"/>
<dbReference type="InterPro" id="IPR014284">
    <property type="entry name" value="RNA_pol_sigma-70_dom"/>
</dbReference>
<dbReference type="InterPro" id="IPR007627">
    <property type="entry name" value="RNA_pol_sigma70_r2"/>
</dbReference>
<gene>
    <name evidence="7" type="ORF">SAMN04488055_4686</name>
</gene>
<dbReference type="EMBL" id="FSRA01000002">
    <property type="protein sequence ID" value="SIO49280.1"/>
    <property type="molecule type" value="Genomic_DNA"/>
</dbReference>
<dbReference type="PANTHER" id="PTHR43133">
    <property type="entry name" value="RNA POLYMERASE ECF-TYPE SIGMA FACTO"/>
    <property type="match status" value="1"/>
</dbReference>
<evidence type="ECO:0000256" key="2">
    <source>
        <dbReference type="ARBA" id="ARBA00023015"/>
    </source>
</evidence>
<dbReference type="InterPro" id="IPR013325">
    <property type="entry name" value="RNA_pol_sigma_r2"/>
</dbReference>
<dbReference type="GO" id="GO:0003677">
    <property type="term" value="F:DNA binding"/>
    <property type="evidence" value="ECO:0007669"/>
    <property type="project" value="InterPro"/>
</dbReference>
<evidence type="ECO:0000313" key="8">
    <source>
        <dbReference type="Proteomes" id="UP000185003"/>
    </source>
</evidence>
<dbReference type="STRING" id="536979.SAMN04488055_4686"/>
<dbReference type="AlphaFoldDB" id="A0A1N6JY83"/>
<evidence type="ECO:0000259" key="6">
    <source>
        <dbReference type="Pfam" id="PF08281"/>
    </source>
</evidence>
<dbReference type="InterPro" id="IPR039425">
    <property type="entry name" value="RNA_pol_sigma-70-like"/>
</dbReference>
<evidence type="ECO:0000256" key="3">
    <source>
        <dbReference type="ARBA" id="ARBA00023082"/>
    </source>
</evidence>
<evidence type="ECO:0000259" key="5">
    <source>
        <dbReference type="Pfam" id="PF04542"/>
    </source>
</evidence>
<sequence>MRPMYKANEDYNTVFKEIYKKYYKDLFLIAVKFLRDEEDAKDAVQESFVALLRKPERLPEIEDLRFYLFTVLRNQCLSVLKKRKTAAAKEEDFLYYQNTDSVALELDIYGALDDEESKYTVEWFFSFLTPQRKRVVELVYLEERTYVEAATILGIKKESIKTHLRLAKIKLKGHRAKLITGLLIFVNCFSPFTL</sequence>
<dbReference type="SUPFAM" id="SSF88659">
    <property type="entry name" value="Sigma3 and sigma4 domains of RNA polymerase sigma factors"/>
    <property type="match status" value="1"/>
</dbReference>
<dbReference type="Pfam" id="PF04542">
    <property type="entry name" value="Sigma70_r2"/>
    <property type="match status" value="1"/>
</dbReference>
<dbReference type="PANTHER" id="PTHR43133:SF46">
    <property type="entry name" value="RNA POLYMERASE SIGMA-70 FACTOR ECF SUBFAMILY"/>
    <property type="match status" value="1"/>
</dbReference>
<dbReference type="Gene3D" id="1.10.1740.10">
    <property type="match status" value="1"/>
</dbReference>
<proteinExistence type="inferred from homology"/>
<evidence type="ECO:0000256" key="1">
    <source>
        <dbReference type="ARBA" id="ARBA00010641"/>
    </source>
</evidence>
<feature type="domain" description="RNA polymerase sigma factor 70 region 4 type 2" evidence="6">
    <location>
        <begin position="128"/>
        <end position="171"/>
    </location>
</feature>
<dbReference type="GO" id="GO:0016987">
    <property type="term" value="F:sigma factor activity"/>
    <property type="evidence" value="ECO:0007669"/>
    <property type="project" value="UniProtKB-KW"/>
</dbReference>
<name>A0A1N6JY83_9BACT</name>